<gene>
    <name evidence="8" type="ORF">RAJCM14343_1144</name>
</gene>
<evidence type="ECO:0000256" key="3">
    <source>
        <dbReference type="ARBA" id="ARBA00023136"/>
    </source>
</evidence>
<evidence type="ECO:0000256" key="5">
    <source>
        <dbReference type="ARBA" id="ARBA00023288"/>
    </source>
</evidence>
<evidence type="ECO:0000256" key="1">
    <source>
        <dbReference type="ARBA" id="ARBA00022475"/>
    </source>
</evidence>
<dbReference type="RefSeq" id="WP_051446099.1">
    <property type="nucleotide sequence ID" value="NZ_BAAAYP010000044.1"/>
</dbReference>
<dbReference type="EMBL" id="BLAH01000029">
    <property type="protein sequence ID" value="GES35895.1"/>
    <property type="molecule type" value="Genomic_DNA"/>
</dbReference>
<sequence length="224" mass="22828">MRLHTTILAIGVAATALLAACATTDDPATPTTPAPAIPSAAVAPTITAEPSTRIPGPLPTRSTTEPQAPVAVPVEPPREASALEGKGLCLDPTSAPVASALASLSDDDFAWQVEDATDAVVGQCPALMWLVAVGGNSAAAPEHVLFFADGRYLGTGTSEAYAYTSVAAATDTSVTVEYRWLAGDEPFCCPAGGPAAVTYTWDGSQIVMEQPLPPEMLASYGEGN</sequence>
<keyword evidence="9" id="KW-1185">Reference proteome</keyword>
<protein>
    <recommendedName>
        <fullName evidence="10">LppP/LprE lipoprotein</fullName>
    </recommendedName>
</protein>
<reference evidence="8 9" key="1">
    <citation type="journal article" date="2018" name="Biodegradation">
        <title>1,4-Dioxane degradation characteristics of Rhodococcus aetherivorans JCM 14343.</title>
        <authorList>
            <person name="Inoue D."/>
            <person name="Tsunoda T."/>
            <person name="Yamamoto N."/>
            <person name="Ike M."/>
            <person name="Sei K."/>
        </authorList>
    </citation>
    <scope>NUCLEOTIDE SEQUENCE [LARGE SCALE GENOMIC DNA]</scope>
    <source>
        <strain evidence="8 9">JCM 14343</strain>
    </source>
</reference>
<dbReference type="Proteomes" id="UP000325466">
    <property type="component" value="Unassembled WGS sequence"/>
</dbReference>
<feature type="signal peptide" evidence="7">
    <location>
        <begin position="1"/>
        <end position="19"/>
    </location>
</feature>
<dbReference type="Pfam" id="PF14041">
    <property type="entry name" value="Lipoprotein_21"/>
    <property type="match status" value="1"/>
</dbReference>
<evidence type="ECO:0000313" key="9">
    <source>
        <dbReference type="Proteomes" id="UP000325466"/>
    </source>
</evidence>
<keyword evidence="4" id="KW-0564">Palmitate</keyword>
<evidence type="ECO:0000256" key="2">
    <source>
        <dbReference type="ARBA" id="ARBA00022729"/>
    </source>
</evidence>
<evidence type="ECO:0008006" key="10">
    <source>
        <dbReference type="Google" id="ProtNLM"/>
    </source>
</evidence>
<accession>A0ABQ0YH81</accession>
<name>A0ABQ0YH81_9NOCA</name>
<dbReference type="PROSITE" id="PS51257">
    <property type="entry name" value="PROKAR_LIPOPROTEIN"/>
    <property type="match status" value="1"/>
</dbReference>
<keyword evidence="5" id="KW-0449">Lipoprotein</keyword>
<evidence type="ECO:0000256" key="6">
    <source>
        <dbReference type="SAM" id="MobiDB-lite"/>
    </source>
</evidence>
<evidence type="ECO:0000256" key="4">
    <source>
        <dbReference type="ARBA" id="ARBA00023139"/>
    </source>
</evidence>
<comment type="caution">
    <text evidence="8">The sequence shown here is derived from an EMBL/GenBank/DDBJ whole genome shotgun (WGS) entry which is preliminary data.</text>
</comment>
<proteinExistence type="predicted"/>
<dbReference type="InterPro" id="IPR025971">
    <property type="entry name" value="LppP/LprE"/>
</dbReference>
<evidence type="ECO:0000313" key="8">
    <source>
        <dbReference type="EMBL" id="GES35895.1"/>
    </source>
</evidence>
<keyword evidence="3" id="KW-0472">Membrane</keyword>
<evidence type="ECO:0000256" key="7">
    <source>
        <dbReference type="SAM" id="SignalP"/>
    </source>
</evidence>
<feature type="region of interest" description="Disordered" evidence="6">
    <location>
        <begin position="49"/>
        <end position="71"/>
    </location>
</feature>
<keyword evidence="1" id="KW-1003">Cell membrane</keyword>
<feature type="chain" id="PRO_5047243653" description="LppP/LprE lipoprotein" evidence="7">
    <location>
        <begin position="20"/>
        <end position="224"/>
    </location>
</feature>
<keyword evidence="2 7" id="KW-0732">Signal</keyword>
<organism evidence="8 9">
    <name type="scientific">Rhodococcus aetherivorans</name>
    <dbReference type="NCBI Taxonomy" id="191292"/>
    <lineage>
        <taxon>Bacteria</taxon>
        <taxon>Bacillati</taxon>
        <taxon>Actinomycetota</taxon>
        <taxon>Actinomycetes</taxon>
        <taxon>Mycobacteriales</taxon>
        <taxon>Nocardiaceae</taxon>
        <taxon>Rhodococcus</taxon>
    </lineage>
</organism>